<feature type="active site" evidence="5">
    <location>
        <position position="190"/>
    </location>
</feature>
<dbReference type="PANTHER" id="PTHR22748">
    <property type="entry name" value="AP ENDONUCLEASE"/>
    <property type="match status" value="1"/>
</dbReference>
<evidence type="ECO:0000259" key="9">
    <source>
        <dbReference type="Pfam" id="PF03372"/>
    </source>
</evidence>
<feature type="binding site" evidence="6">
    <location>
        <position position="341"/>
    </location>
    <ligand>
        <name>Mg(2+)</name>
        <dbReference type="ChEBI" id="CHEBI:18420"/>
        <label>1</label>
    </ligand>
</feature>
<comment type="similarity">
    <text evidence="1">Belongs to the DNA repair enzymes AP/ExoA family.</text>
</comment>
<keyword evidence="4 6" id="KW-0460">Magnesium</keyword>
<dbReference type="InterPro" id="IPR005135">
    <property type="entry name" value="Endo/exonuclease/phosphatase"/>
</dbReference>
<dbReference type="PANTHER" id="PTHR22748:SF6">
    <property type="entry name" value="DNA-(APURINIC OR APYRIMIDINIC SITE) ENDONUCLEASE"/>
    <property type="match status" value="1"/>
</dbReference>
<dbReference type="InterPro" id="IPR004808">
    <property type="entry name" value="AP_endonuc_1"/>
</dbReference>
<keyword evidence="3" id="KW-0378">Hydrolase</keyword>
<feature type="domain" description="Endonuclease/exonuclease/phosphatase" evidence="9">
    <location>
        <begin position="55"/>
        <end position="321"/>
    </location>
</feature>
<feature type="site" description="Transition state stabilizer" evidence="7">
    <location>
        <position position="246"/>
    </location>
</feature>
<feature type="binding site" evidence="6">
    <location>
        <position position="244"/>
    </location>
    <ligand>
        <name>Mg(2+)</name>
        <dbReference type="ChEBI" id="CHEBI:18420"/>
        <label>1</label>
    </ligand>
</feature>
<feature type="binding site" evidence="6">
    <location>
        <position position="58"/>
    </location>
    <ligand>
        <name>Mg(2+)</name>
        <dbReference type="ChEBI" id="CHEBI:18420"/>
        <label>1</label>
    </ligand>
</feature>
<comment type="cofactor">
    <cofactor evidence="6">
        <name>Mg(2+)</name>
        <dbReference type="ChEBI" id="CHEBI:18420"/>
    </cofactor>
    <cofactor evidence="6">
        <name>Mn(2+)</name>
        <dbReference type="ChEBI" id="CHEBI:29035"/>
    </cofactor>
    <text evidence="6">Probably binds two magnesium or manganese ions per subunit.</text>
</comment>
<dbReference type="Gene3D" id="3.60.10.10">
    <property type="entry name" value="Endonuclease/exonuclease/phosphatase"/>
    <property type="match status" value="1"/>
</dbReference>
<feature type="region of interest" description="Disordered" evidence="8">
    <location>
        <begin position="1"/>
        <end position="39"/>
    </location>
</feature>
<feature type="site" description="Important for catalytic activity" evidence="7">
    <location>
        <position position="312"/>
    </location>
</feature>
<feature type="binding site" evidence="6">
    <location>
        <position position="340"/>
    </location>
    <ligand>
        <name>Mg(2+)</name>
        <dbReference type="ChEBI" id="CHEBI:18420"/>
        <label>1</label>
    </ligand>
</feature>
<dbReference type="OrthoDB" id="498125at2759"/>
<dbReference type="GO" id="GO:0008311">
    <property type="term" value="F:double-stranded DNA 3'-5' DNA exonuclease activity"/>
    <property type="evidence" value="ECO:0007669"/>
    <property type="project" value="TreeGrafter"/>
</dbReference>
<sequence length="358" mass="40896">MDEDSGQWPGALLIKRPRLEEDSAPRNTSSARYNTSYDSHGSLSHAMRTHVTRIISWNIDVPYPLIGFPRSKKNTKPAPVPQYHDHLRNLLAQHAYPDFLCLQEVRVRASDADWLGTLNGVVNGSDSGPKYKAYPSLNQATSGQRYFGVITYVKRAENEQVQAAYGVDWDTEGRVMVLEMKGGWALVNVYAVNGSDRQWKDSSKQGRDSESMTWHERKREFNWLLLQECRKIQAKGLRLVIVGDFNISLAEADCYPELRTGYPHAKAREEFTKTFIPGADVVDIYRELHGDRRAFSWFAKGVPQGEDCSRVDYALVESGLKDRVAMMEYLDRPEERAHSDHAPWVMDMRGMDSVLKHR</sequence>
<evidence type="ECO:0000256" key="7">
    <source>
        <dbReference type="PIRSR" id="PIRSR604808-3"/>
    </source>
</evidence>
<evidence type="ECO:0000256" key="1">
    <source>
        <dbReference type="ARBA" id="ARBA00007092"/>
    </source>
</evidence>
<feature type="binding site" evidence="6">
    <location>
        <position position="104"/>
    </location>
    <ligand>
        <name>Mg(2+)</name>
        <dbReference type="ChEBI" id="CHEBI:18420"/>
        <label>1</label>
    </ligand>
</feature>
<comment type="caution">
    <text evidence="10">The sequence shown here is derived from an EMBL/GenBank/DDBJ whole genome shotgun (WGS) entry which is preliminary data.</text>
</comment>
<name>A0A4R0RV42_9APHY</name>
<evidence type="ECO:0000313" key="10">
    <source>
        <dbReference type="EMBL" id="TCD69669.1"/>
    </source>
</evidence>
<dbReference type="EMBL" id="RWJN01000036">
    <property type="protein sequence ID" value="TCD69669.1"/>
    <property type="molecule type" value="Genomic_DNA"/>
</dbReference>
<dbReference type="PROSITE" id="PS51435">
    <property type="entry name" value="AP_NUCLEASE_F1_4"/>
    <property type="match status" value="1"/>
</dbReference>
<feature type="active site" description="Proton acceptor" evidence="5">
    <location>
        <position position="341"/>
    </location>
</feature>
<proteinExistence type="inferred from homology"/>
<dbReference type="GO" id="GO:0008081">
    <property type="term" value="F:phosphoric diester hydrolase activity"/>
    <property type="evidence" value="ECO:0007669"/>
    <property type="project" value="TreeGrafter"/>
</dbReference>
<evidence type="ECO:0000256" key="8">
    <source>
        <dbReference type="SAM" id="MobiDB-lite"/>
    </source>
</evidence>
<dbReference type="GO" id="GO:0003906">
    <property type="term" value="F:DNA-(apurinic or apyrimidinic site) endonuclease activity"/>
    <property type="evidence" value="ECO:0007669"/>
    <property type="project" value="TreeGrafter"/>
</dbReference>
<dbReference type="Pfam" id="PF03372">
    <property type="entry name" value="Exo_endo_phos"/>
    <property type="match status" value="1"/>
</dbReference>
<feature type="site" description="Interaction with DNA substrate" evidence="7">
    <location>
        <position position="341"/>
    </location>
</feature>
<dbReference type="InterPro" id="IPR036691">
    <property type="entry name" value="Endo/exonu/phosph_ase_sf"/>
</dbReference>
<accession>A0A4R0RV42</accession>
<protein>
    <recommendedName>
        <fullName evidence="9">Endonuclease/exonuclease/phosphatase domain-containing protein</fullName>
    </recommendedName>
</protein>
<keyword evidence="6" id="KW-0464">Manganese</keyword>
<dbReference type="AlphaFoldDB" id="A0A4R0RV42"/>
<evidence type="ECO:0000256" key="5">
    <source>
        <dbReference type="PIRSR" id="PIRSR604808-1"/>
    </source>
</evidence>
<gene>
    <name evidence="10" type="ORF">EIP91_006686</name>
</gene>
<feature type="compositionally biased region" description="Polar residues" evidence="8">
    <location>
        <begin position="25"/>
        <end position="39"/>
    </location>
</feature>
<keyword evidence="2 6" id="KW-0479">Metal-binding</keyword>
<reference evidence="10 11" key="1">
    <citation type="submission" date="2018-11" db="EMBL/GenBank/DDBJ databases">
        <title>Genome assembly of Steccherinum ochraceum LE-BIN_3174, the white-rot fungus of the Steccherinaceae family (The Residual Polyporoid clade, Polyporales, Basidiomycota).</title>
        <authorList>
            <person name="Fedorova T.V."/>
            <person name="Glazunova O.A."/>
            <person name="Landesman E.O."/>
            <person name="Moiseenko K.V."/>
            <person name="Psurtseva N.V."/>
            <person name="Savinova O.S."/>
            <person name="Shakhova N.V."/>
            <person name="Tyazhelova T.V."/>
            <person name="Vasina D.V."/>
        </authorList>
    </citation>
    <scope>NUCLEOTIDE SEQUENCE [LARGE SCALE GENOMIC DNA]</scope>
    <source>
        <strain evidence="10 11">LE-BIN_3174</strain>
    </source>
</reference>
<dbReference type="SUPFAM" id="SSF56219">
    <property type="entry name" value="DNase I-like"/>
    <property type="match status" value="1"/>
</dbReference>
<evidence type="ECO:0000256" key="6">
    <source>
        <dbReference type="PIRSR" id="PIRSR604808-2"/>
    </source>
</evidence>
<evidence type="ECO:0000256" key="3">
    <source>
        <dbReference type="ARBA" id="ARBA00022801"/>
    </source>
</evidence>
<organism evidence="10 11">
    <name type="scientific">Steccherinum ochraceum</name>
    <dbReference type="NCBI Taxonomy" id="92696"/>
    <lineage>
        <taxon>Eukaryota</taxon>
        <taxon>Fungi</taxon>
        <taxon>Dikarya</taxon>
        <taxon>Basidiomycota</taxon>
        <taxon>Agaricomycotina</taxon>
        <taxon>Agaricomycetes</taxon>
        <taxon>Polyporales</taxon>
        <taxon>Steccherinaceae</taxon>
        <taxon>Steccherinum</taxon>
    </lineage>
</organism>
<evidence type="ECO:0000256" key="4">
    <source>
        <dbReference type="ARBA" id="ARBA00022842"/>
    </source>
</evidence>
<dbReference type="GO" id="GO:0006284">
    <property type="term" value="P:base-excision repair"/>
    <property type="evidence" value="ECO:0007669"/>
    <property type="project" value="TreeGrafter"/>
</dbReference>
<evidence type="ECO:0000256" key="2">
    <source>
        <dbReference type="ARBA" id="ARBA00022723"/>
    </source>
</evidence>
<feature type="binding site" evidence="6">
    <location>
        <position position="246"/>
    </location>
    <ligand>
        <name>Mg(2+)</name>
        <dbReference type="ChEBI" id="CHEBI:18420"/>
        <label>1</label>
    </ligand>
</feature>
<dbReference type="GO" id="GO:0046872">
    <property type="term" value="F:metal ion binding"/>
    <property type="evidence" value="ECO:0007669"/>
    <property type="project" value="UniProtKB-KW"/>
</dbReference>
<feature type="active site" description="Proton donor/acceptor" evidence="5">
    <location>
        <position position="244"/>
    </location>
</feature>
<evidence type="ECO:0000313" key="11">
    <source>
        <dbReference type="Proteomes" id="UP000292702"/>
    </source>
</evidence>
<dbReference type="STRING" id="92696.A0A4R0RV42"/>
<dbReference type="Proteomes" id="UP000292702">
    <property type="component" value="Unassembled WGS sequence"/>
</dbReference>
<keyword evidence="11" id="KW-1185">Reference proteome</keyword>